<evidence type="ECO:0000259" key="6">
    <source>
        <dbReference type="PROSITE" id="PS50011"/>
    </source>
</evidence>
<dbReference type="PANTHER" id="PTHR24345:SF91">
    <property type="entry name" value="SERINE_THREONINE-PROTEIN KINASE PLK4"/>
    <property type="match status" value="1"/>
</dbReference>
<dbReference type="Gene3D" id="1.10.510.10">
    <property type="entry name" value="Transferase(Phosphotransferase) domain 1"/>
    <property type="match status" value="1"/>
</dbReference>
<dbReference type="Pfam" id="PF00069">
    <property type="entry name" value="Pkinase"/>
    <property type="match status" value="1"/>
</dbReference>
<gene>
    <name evidence="7" type="ORF">PHMEG_00027365</name>
</gene>
<keyword evidence="2" id="KW-0808">Transferase</keyword>
<name>A0A225V7J6_9STRA</name>
<dbReference type="SUPFAM" id="SSF56112">
    <property type="entry name" value="Protein kinase-like (PK-like)"/>
    <property type="match status" value="1"/>
</dbReference>
<dbReference type="AlphaFoldDB" id="A0A225V7J6"/>
<keyword evidence="5" id="KW-0067">ATP-binding</keyword>
<keyword evidence="1" id="KW-0723">Serine/threonine-protein kinase</keyword>
<protein>
    <submittedName>
        <fullName evidence="7">CAMK protein kinase</fullName>
    </submittedName>
</protein>
<dbReference type="EMBL" id="NBNE01006963">
    <property type="protein sequence ID" value="OWZ01282.1"/>
    <property type="molecule type" value="Genomic_DNA"/>
</dbReference>
<reference evidence="8" key="1">
    <citation type="submission" date="2017-03" db="EMBL/GenBank/DDBJ databases">
        <title>Phytopthora megakarya and P. palmivora, two closely related causual agents of cacao black pod achieved similar genome size and gene model numbers by different mechanisms.</title>
        <authorList>
            <person name="Ali S."/>
            <person name="Shao J."/>
            <person name="Larry D.J."/>
            <person name="Kronmiller B."/>
            <person name="Shen D."/>
            <person name="Strem M.D."/>
            <person name="Melnick R.L."/>
            <person name="Guiltinan M.J."/>
            <person name="Tyler B.M."/>
            <person name="Meinhardt L.W."/>
            <person name="Bailey B.A."/>
        </authorList>
    </citation>
    <scope>NUCLEOTIDE SEQUENCE [LARGE SCALE GENOMIC DNA]</scope>
    <source>
        <strain evidence="8">zdho120</strain>
    </source>
</reference>
<accession>A0A225V7J6</accession>
<dbReference type="OrthoDB" id="10252171at2759"/>
<sequence length="156" mass="17415">MTQLFAGVNFLHHTLGVAHRDLSLENVLMRNDQCKISDFGLSVGISERCIQRVGKNYYMAPEVVAGEEYNPVQADIWSLGIIWFILLTGSPLISIASRQNKAFTALEQCGVADVFVSWKCNDKLSTPVIELISQMLKIDPAERISIKEILEHPALN</sequence>
<dbReference type="STRING" id="4795.A0A225V7J6"/>
<feature type="domain" description="Protein kinase" evidence="6">
    <location>
        <begin position="1"/>
        <end position="155"/>
    </location>
</feature>
<proteinExistence type="predicted"/>
<dbReference type="InterPro" id="IPR011009">
    <property type="entry name" value="Kinase-like_dom_sf"/>
</dbReference>
<evidence type="ECO:0000256" key="1">
    <source>
        <dbReference type="ARBA" id="ARBA00022527"/>
    </source>
</evidence>
<dbReference type="PROSITE" id="PS50011">
    <property type="entry name" value="PROTEIN_KINASE_DOM"/>
    <property type="match status" value="1"/>
</dbReference>
<dbReference type="GO" id="GO:0005524">
    <property type="term" value="F:ATP binding"/>
    <property type="evidence" value="ECO:0007669"/>
    <property type="project" value="UniProtKB-KW"/>
</dbReference>
<evidence type="ECO:0000256" key="4">
    <source>
        <dbReference type="ARBA" id="ARBA00022777"/>
    </source>
</evidence>
<dbReference type="InterPro" id="IPR000719">
    <property type="entry name" value="Prot_kinase_dom"/>
</dbReference>
<evidence type="ECO:0000313" key="7">
    <source>
        <dbReference type="EMBL" id="OWZ01282.1"/>
    </source>
</evidence>
<dbReference type="GO" id="GO:0004674">
    <property type="term" value="F:protein serine/threonine kinase activity"/>
    <property type="evidence" value="ECO:0007669"/>
    <property type="project" value="UniProtKB-KW"/>
</dbReference>
<keyword evidence="8" id="KW-1185">Reference proteome</keyword>
<evidence type="ECO:0000256" key="3">
    <source>
        <dbReference type="ARBA" id="ARBA00022741"/>
    </source>
</evidence>
<keyword evidence="3" id="KW-0547">Nucleotide-binding</keyword>
<comment type="caution">
    <text evidence="7">The sequence shown here is derived from an EMBL/GenBank/DDBJ whole genome shotgun (WGS) entry which is preliminary data.</text>
</comment>
<dbReference type="SMART" id="SM00220">
    <property type="entry name" value="S_TKc"/>
    <property type="match status" value="1"/>
</dbReference>
<keyword evidence="4 7" id="KW-0418">Kinase</keyword>
<organism evidence="7 8">
    <name type="scientific">Phytophthora megakarya</name>
    <dbReference type="NCBI Taxonomy" id="4795"/>
    <lineage>
        <taxon>Eukaryota</taxon>
        <taxon>Sar</taxon>
        <taxon>Stramenopiles</taxon>
        <taxon>Oomycota</taxon>
        <taxon>Peronosporomycetes</taxon>
        <taxon>Peronosporales</taxon>
        <taxon>Peronosporaceae</taxon>
        <taxon>Phytophthora</taxon>
    </lineage>
</organism>
<evidence type="ECO:0000313" key="8">
    <source>
        <dbReference type="Proteomes" id="UP000198211"/>
    </source>
</evidence>
<dbReference type="PANTHER" id="PTHR24345">
    <property type="entry name" value="SERINE/THREONINE-PROTEIN KINASE PLK"/>
    <property type="match status" value="1"/>
</dbReference>
<dbReference type="Proteomes" id="UP000198211">
    <property type="component" value="Unassembled WGS sequence"/>
</dbReference>
<dbReference type="GO" id="GO:0005634">
    <property type="term" value="C:nucleus"/>
    <property type="evidence" value="ECO:0007669"/>
    <property type="project" value="TreeGrafter"/>
</dbReference>
<evidence type="ECO:0000256" key="5">
    <source>
        <dbReference type="ARBA" id="ARBA00022840"/>
    </source>
</evidence>
<evidence type="ECO:0000256" key="2">
    <source>
        <dbReference type="ARBA" id="ARBA00022679"/>
    </source>
</evidence>